<feature type="modified residue" description="4-aspartylphosphate" evidence="3">
    <location>
        <position position="67"/>
    </location>
</feature>
<evidence type="ECO:0000259" key="4">
    <source>
        <dbReference type="PROSITE" id="PS50043"/>
    </source>
</evidence>
<feature type="domain" description="HTH luxR-type" evidence="4">
    <location>
        <begin position="157"/>
        <end position="222"/>
    </location>
</feature>
<sequence length="229" mass="24467">MDGGTEGGADVGAGPIRVLITDDHPVFRQGLRGLLQALGVEVVGEAESGPDAVRLAAELRPDVVVMDLHMPGGNGLEATRTITRTSPRTGVLVLTMFQDDDSVFAAMRAGARGYLLKESGAEEIARAVRAVAAGEAIYGPEIARRVLTYFAGMPHPRQNAFPQLTEREREVLELIAQGRGNTDIASVLFLSTKTVRNHVSNIFMKLHVADRAQAIVMAREAGLGESGRN</sequence>
<dbReference type="Pfam" id="PF00072">
    <property type="entry name" value="Response_reg"/>
    <property type="match status" value="1"/>
</dbReference>
<dbReference type="InterPro" id="IPR001789">
    <property type="entry name" value="Sig_transdc_resp-reg_receiver"/>
</dbReference>
<keyword evidence="2 6" id="KW-0238">DNA-binding</keyword>
<evidence type="ECO:0000313" key="7">
    <source>
        <dbReference type="Proteomes" id="UP000282674"/>
    </source>
</evidence>
<reference evidence="6 7" key="1">
    <citation type="submission" date="2018-10" db="EMBL/GenBank/DDBJ databases">
        <title>Isolation from soil.</title>
        <authorList>
            <person name="Hu J."/>
        </authorList>
    </citation>
    <scope>NUCLEOTIDE SEQUENCE [LARGE SCALE GENOMIC DNA]</scope>
    <source>
        <strain evidence="6 7">NEAU-Ht49</strain>
    </source>
</reference>
<evidence type="ECO:0000256" key="1">
    <source>
        <dbReference type="ARBA" id="ARBA00022553"/>
    </source>
</evidence>
<dbReference type="OrthoDB" id="9808843at2"/>
<dbReference type="Pfam" id="PF00196">
    <property type="entry name" value="GerE"/>
    <property type="match status" value="1"/>
</dbReference>
<protein>
    <submittedName>
        <fullName evidence="6">DNA-binding response regulator</fullName>
    </submittedName>
</protein>
<organism evidence="6 7">
    <name type="scientific">Actinomadura harenae</name>
    <dbReference type="NCBI Taxonomy" id="2483351"/>
    <lineage>
        <taxon>Bacteria</taxon>
        <taxon>Bacillati</taxon>
        <taxon>Actinomycetota</taxon>
        <taxon>Actinomycetes</taxon>
        <taxon>Streptosporangiales</taxon>
        <taxon>Thermomonosporaceae</taxon>
        <taxon>Actinomadura</taxon>
    </lineage>
</organism>
<dbReference type="SUPFAM" id="SSF46894">
    <property type="entry name" value="C-terminal effector domain of the bipartite response regulators"/>
    <property type="match status" value="1"/>
</dbReference>
<dbReference type="SMART" id="SM00448">
    <property type="entry name" value="REC"/>
    <property type="match status" value="1"/>
</dbReference>
<keyword evidence="1 3" id="KW-0597">Phosphoprotein</keyword>
<accession>A0A3M2M931</accession>
<evidence type="ECO:0000259" key="5">
    <source>
        <dbReference type="PROSITE" id="PS50110"/>
    </source>
</evidence>
<dbReference type="PROSITE" id="PS50043">
    <property type="entry name" value="HTH_LUXR_2"/>
    <property type="match status" value="1"/>
</dbReference>
<comment type="caution">
    <text evidence="6">The sequence shown here is derived from an EMBL/GenBank/DDBJ whole genome shotgun (WGS) entry which is preliminary data.</text>
</comment>
<feature type="domain" description="Response regulatory" evidence="5">
    <location>
        <begin position="17"/>
        <end position="132"/>
    </location>
</feature>
<evidence type="ECO:0000256" key="3">
    <source>
        <dbReference type="PROSITE-ProRule" id="PRU00169"/>
    </source>
</evidence>
<dbReference type="GO" id="GO:0000160">
    <property type="term" value="P:phosphorelay signal transduction system"/>
    <property type="evidence" value="ECO:0007669"/>
    <property type="project" value="InterPro"/>
</dbReference>
<dbReference type="InterPro" id="IPR058245">
    <property type="entry name" value="NreC/VraR/RcsB-like_REC"/>
</dbReference>
<dbReference type="Proteomes" id="UP000282674">
    <property type="component" value="Unassembled WGS sequence"/>
</dbReference>
<dbReference type="GO" id="GO:0006355">
    <property type="term" value="P:regulation of DNA-templated transcription"/>
    <property type="evidence" value="ECO:0007669"/>
    <property type="project" value="InterPro"/>
</dbReference>
<name>A0A3M2M931_9ACTN</name>
<dbReference type="Gene3D" id="3.40.50.2300">
    <property type="match status" value="1"/>
</dbReference>
<gene>
    <name evidence="6" type="ORF">EBO15_08650</name>
</gene>
<dbReference type="GO" id="GO:0003677">
    <property type="term" value="F:DNA binding"/>
    <property type="evidence" value="ECO:0007669"/>
    <property type="project" value="UniProtKB-KW"/>
</dbReference>
<dbReference type="SMART" id="SM00421">
    <property type="entry name" value="HTH_LUXR"/>
    <property type="match status" value="1"/>
</dbReference>
<dbReference type="PANTHER" id="PTHR43214:SF43">
    <property type="entry name" value="TWO-COMPONENT RESPONSE REGULATOR"/>
    <property type="match status" value="1"/>
</dbReference>
<evidence type="ECO:0000313" key="6">
    <source>
        <dbReference type="EMBL" id="RMI45992.1"/>
    </source>
</evidence>
<dbReference type="CDD" id="cd06170">
    <property type="entry name" value="LuxR_C_like"/>
    <property type="match status" value="1"/>
</dbReference>
<evidence type="ECO:0000256" key="2">
    <source>
        <dbReference type="ARBA" id="ARBA00023125"/>
    </source>
</evidence>
<dbReference type="SUPFAM" id="SSF52172">
    <property type="entry name" value="CheY-like"/>
    <property type="match status" value="1"/>
</dbReference>
<dbReference type="CDD" id="cd17535">
    <property type="entry name" value="REC_NarL-like"/>
    <property type="match status" value="1"/>
</dbReference>
<dbReference type="EMBL" id="RFFG01000011">
    <property type="protein sequence ID" value="RMI45992.1"/>
    <property type="molecule type" value="Genomic_DNA"/>
</dbReference>
<dbReference type="RefSeq" id="WP_122193823.1">
    <property type="nucleotide sequence ID" value="NZ_JBHSKC010000010.1"/>
</dbReference>
<dbReference type="InterPro" id="IPR011006">
    <property type="entry name" value="CheY-like_superfamily"/>
</dbReference>
<keyword evidence="7" id="KW-1185">Reference proteome</keyword>
<dbReference type="PROSITE" id="PS00622">
    <property type="entry name" value="HTH_LUXR_1"/>
    <property type="match status" value="1"/>
</dbReference>
<dbReference type="InterPro" id="IPR016032">
    <property type="entry name" value="Sig_transdc_resp-reg_C-effctor"/>
</dbReference>
<dbReference type="PROSITE" id="PS50110">
    <property type="entry name" value="RESPONSE_REGULATORY"/>
    <property type="match status" value="1"/>
</dbReference>
<dbReference type="PRINTS" id="PR00038">
    <property type="entry name" value="HTHLUXR"/>
</dbReference>
<dbReference type="PANTHER" id="PTHR43214">
    <property type="entry name" value="TWO-COMPONENT RESPONSE REGULATOR"/>
    <property type="match status" value="1"/>
</dbReference>
<dbReference type="AlphaFoldDB" id="A0A3M2M931"/>
<proteinExistence type="predicted"/>
<dbReference type="InterPro" id="IPR039420">
    <property type="entry name" value="WalR-like"/>
</dbReference>
<dbReference type="InterPro" id="IPR000792">
    <property type="entry name" value="Tscrpt_reg_LuxR_C"/>
</dbReference>